<proteinExistence type="predicted"/>
<dbReference type="PROSITE" id="PS50838">
    <property type="entry name" value="MAGE"/>
    <property type="match status" value="1"/>
</dbReference>
<dbReference type="Proteomes" id="UP001177744">
    <property type="component" value="Unassembled WGS sequence"/>
</dbReference>
<feature type="domain" description="MAGE" evidence="1">
    <location>
        <begin position="1"/>
        <end position="41"/>
    </location>
</feature>
<organism evidence="2 3">
    <name type="scientific">Cnephaeus nilssonii</name>
    <name type="common">Northern bat</name>
    <name type="synonym">Eptesicus nilssonii</name>
    <dbReference type="NCBI Taxonomy" id="3371016"/>
    <lineage>
        <taxon>Eukaryota</taxon>
        <taxon>Metazoa</taxon>
        <taxon>Chordata</taxon>
        <taxon>Craniata</taxon>
        <taxon>Vertebrata</taxon>
        <taxon>Euteleostomi</taxon>
        <taxon>Mammalia</taxon>
        <taxon>Eutheria</taxon>
        <taxon>Laurasiatheria</taxon>
        <taxon>Chiroptera</taxon>
        <taxon>Yangochiroptera</taxon>
        <taxon>Vespertilionidae</taxon>
        <taxon>Cnephaeus</taxon>
    </lineage>
</organism>
<feature type="non-terminal residue" evidence="2">
    <location>
        <position position="249"/>
    </location>
</feature>
<evidence type="ECO:0000259" key="1">
    <source>
        <dbReference type="PROSITE" id="PS50838"/>
    </source>
</evidence>
<evidence type="ECO:0000313" key="3">
    <source>
        <dbReference type="Proteomes" id="UP001177744"/>
    </source>
</evidence>
<comment type="caution">
    <text evidence="2">The sequence shown here is derived from an EMBL/GenBank/DDBJ whole genome shotgun (WGS) entry which is preliminary data.</text>
</comment>
<protein>
    <recommendedName>
        <fullName evidence="1">MAGE domain-containing protein</fullName>
    </recommendedName>
</protein>
<dbReference type="InterPro" id="IPR002190">
    <property type="entry name" value="MHD_dom"/>
</dbReference>
<gene>
    <name evidence="2" type="ORF">QTO34_005428</name>
</gene>
<keyword evidence="3" id="KW-1185">Reference proteome</keyword>
<name>A0AA40LJZ7_CNENI</name>
<sequence>MKELIKKADMLKIVHKRYREHFPEICRRVSDLMDLDFGLEFIDDSSLEVISGWQFPGKKKRDSGAPPGSVMIFLNGNQPLQEKICDIDIPGFFKSPQGQEVTWRSGKGDAPSHLWCCHCRQHKPRPALMRKQSHRKVTELIKDAVSVATGRGPGCSVDLCATQRHCTEARRSAHSLLAGFADWFLHKPTGHPTSPCGPGGYGSSGCGPSGCGLTHLEEAAWGEQHVRAECTVMERRGLPGAEGSGPAYG</sequence>
<dbReference type="AlphaFoldDB" id="A0AA40LJZ7"/>
<reference evidence="2" key="1">
    <citation type="submission" date="2023-06" db="EMBL/GenBank/DDBJ databases">
        <title>Reference genome for the Northern bat (Eptesicus nilssonii), a most northern bat species.</title>
        <authorList>
            <person name="Laine V.N."/>
            <person name="Pulliainen A.T."/>
            <person name="Lilley T.M."/>
        </authorList>
    </citation>
    <scope>NUCLEOTIDE SEQUENCE</scope>
    <source>
        <strain evidence="2">BLF_Eptnil</strain>
        <tissue evidence="2">Kidney</tissue>
    </source>
</reference>
<dbReference type="Gene3D" id="1.10.10.1200">
    <property type="entry name" value="MAGE homology domain, winged helix WH1 motif"/>
    <property type="match status" value="1"/>
</dbReference>
<dbReference type="EMBL" id="JAULJE010000015">
    <property type="protein sequence ID" value="KAK1334423.1"/>
    <property type="molecule type" value="Genomic_DNA"/>
</dbReference>
<accession>A0AA40LJZ7</accession>
<evidence type="ECO:0000313" key="2">
    <source>
        <dbReference type="EMBL" id="KAK1334423.1"/>
    </source>
</evidence>
<dbReference type="InterPro" id="IPR041898">
    <property type="entry name" value="MAGE_WH1"/>
</dbReference>